<organism evidence="3 4">
    <name type="scientific">Panicum virgatum</name>
    <name type="common">Blackwell switchgrass</name>
    <dbReference type="NCBI Taxonomy" id="38727"/>
    <lineage>
        <taxon>Eukaryota</taxon>
        <taxon>Viridiplantae</taxon>
        <taxon>Streptophyta</taxon>
        <taxon>Embryophyta</taxon>
        <taxon>Tracheophyta</taxon>
        <taxon>Spermatophyta</taxon>
        <taxon>Magnoliopsida</taxon>
        <taxon>Liliopsida</taxon>
        <taxon>Poales</taxon>
        <taxon>Poaceae</taxon>
        <taxon>PACMAD clade</taxon>
        <taxon>Panicoideae</taxon>
        <taxon>Panicodae</taxon>
        <taxon>Paniceae</taxon>
        <taxon>Panicinae</taxon>
        <taxon>Panicum</taxon>
        <taxon>Panicum sect. Hiantes</taxon>
    </lineage>
</organism>
<dbReference type="Proteomes" id="UP000823388">
    <property type="component" value="Chromosome 5N"/>
</dbReference>
<feature type="chain" id="PRO_5035897689" description="MFS18 protein" evidence="2">
    <location>
        <begin position="26"/>
        <end position="111"/>
    </location>
</feature>
<keyword evidence="2" id="KW-0732">Signal</keyword>
<evidence type="ECO:0000313" key="4">
    <source>
        <dbReference type="Proteomes" id="UP000823388"/>
    </source>
</evidence>
<dbReference type="Pfam" id="PF17352">
    <property type="entry name" value="MFS18"/>
    <property type="match status" value="1"/>
</dbReference>
<evidence type="ECO:0000313" key="3">
    <source>
        <dbReference type="EMBL" id="KAG2587664.1"/>
    </source>
</evidence>
<reference evidence="3" key="1">
    <citation type="submission" date="2020-05" db="EMBL/GenBank/DDBJ databases">
        <title>WGS assembly of Panicum virgatum.</title>
        <authorList>
            <person name="Lovell J.T."/>
            <person name="Jenkins J."/>
            <person name="Shu S."/>
            <person name="Juenger T.E."/>
            <person name="Schmutz J."/>
        </authorList>
    </citation>
    <scope>NUCLEOTIDE SEQUENCE</scope>
    <source>
        <strain evidence="3">AP13</strain>
    </source>
</reference>
<dbReference type="InterPro" id="IPR035322">
    <property type="entry name" value="MFS18"/>
</dbReference>
<keyword evidence="4" id="KW-1185">Reference proteome</keyword>
<evidence type="ECO:0000256" key="2">
    <source>
        <dbReference type="SAM" id="SignalP"/>
    </source>
</evidence>
<feature type="compositionally biased region" description="Low complexity" evidence="1">
    <location>
        <begin position="59"/>
        <end position="77"/>
    </location>
</feature>
<feature type="compositionally biased region" description="Gly residues" evidence="1">
    <location>
        <begin position="78"/>
        <end position="89"/>
    </location>
</feature>
<protein>
    <recommendedName>
        <fullName evidence="5">MFS18 protein</fullName>
    </recommendedName>
</protein>
<proteinExistence type="predicted"/>
<comment type="caution">
    <text evidence="3">The sequence shown here is derived from an EMBL/GenBank/DDBJ whole genome shotgun (WGS) entry which is preliminary data.</text>
</comment>
<name>A0A8T0RQF8_PANVG</name>
<dbReference type="EMBL" id="CM029046">
    <property type="protein sequence ID" value="KAG2587664.1"/>
    <property type="molecule type" value="Genomic_DNA"/>
</dbReference>
<evidence type="ECO:0000256" key="1">
    <source>
        <dbReference type="SAM" id="MobiDB-lite"/>
    </source>
</evidence>
<feature type="region of interest" description="Disordered" evidence="1">
    <location>
        <begin position="29"/>
        <end position="89"/>
    </location>
</feature>
<sequence length="111" mass="10843">MARSAKMMAAAALLVLAVAAATAEARNIKTADKKQADDAAVQPQTFPPFDRLGGGMPGGSSSLPGSSMPFPFPSSGGLTPGFGSMPGFGGFGGLPGSPAAVGSVPEHATKP</sequence>
<gene>
    <name evidence="3" type="ORF">PVAP13_5NG162400</name>
</gene>
<evidence type="ECO:0008006" key="5">
    <source>
        <dbReference type="Google" id="ProtNLM"/>
    </source>
</evidence>
<dbReference type="AlphaFoldDB" id="A0A8T0RQF8"/>
<feature type="signal peptide" evidence="2">
    <location>
        <begin position="1"/>
        <end position="25"/>
    </location>
</feature>
<accession>A0A8T0RQF8</accession>